<evidence type="ECO:0000256" key="2">
    <source>
        <dbReference type="ARBA" id="ARBA00006826"/>
    </source>
</evidence>
<dbReference type="FunFam" id="1.20.58.60:FF:000007">
    <property type="entry name" value="Spectrin alpha chain non-erythrocytic 1"/>
    <property type="match status" value="2"/>
</dbReference>
<evidence type="ECO:0000313" key="12">
    <source>
        <dbReference type="EMBL" id="KAG8560968.1"/>
    </source>
</evidence>
<feature type="non-terminal residue" evidence="12">
    <location>
        <position position="3630"/>
    </location>
</feature>
<evidence type="ECO:0000256" key="9">
    <source>
        <dbReference type="SAM" id="MobiDB-lite"/>
    </source>
</evidence>
<dbReference type="FunFam" id="1.20.58.60:FF:000293">
    <property type="entry name" value="Spectrin, beta, non-erythrocytic 5"/>
    <property type="match status" value="1"/>
</dbReference>
<dbReference type="SUPFAM" id="SSF50729">
    <property type="entry name" value="PH domain-like"/>
    <property type="match status" value="1"/>
</dbReference>
<dbReference type="SMART" id="SM00150">
    <property type="entry name" value="SPEC"/>
    <property type="match status" value="29"/>
</dbReference>
<dbReference type="FunFam" id="1.20.58.60:FF:000011">
    <property type="entry name" value="Spectrin beta chain"/>
    <property type="match status" value="1"/>
</dbReference>
<evidence type="ECO:0000313" key="13">
    <source>
        <dbReference type="Proteomes" id="UP000824782"/>
    </source>
</evidence>
<dbReference type="GO" id="GO:0005737">
    <property type="term" value="C:cytoplasm"/>
    <property type="evidence" value="ECO:0007669"/>
    <property type="project" value="UniProtKB-ARBA"/>
</dbReference>
<keyword evidence="8" id="KW-0175">Coiled coil</keyword>
<reference evidence="12" key="1">
    <citation type="thesis" date="2020" institute="ProQuest LLC" country="789 East Eisenhower Parkway, Ann Arbor, MI, USA">
        <title>Comparative Genomics and Chromosome Evolution.</title>
        <authorList>
            <person name="Mudd A.B."/>
        </authorList>
    </citation>
    <scope>NUCLEOTIDE SEQUENCE</scope>
    <source>
        <strain evidence="12">237g6f4</strain>
        <tissue evidence="12">Blood</tissue>
    </source>
</reference>
<dbReference type="PROSITE" id="PS00020">
    <property type="entry name" value="ACTININ_2"/>
    <property type="match status" value="1"/>
</dbReference>
<dbReference type="Proteomes" id="UP000824782">
    <property type="component" value="Unassembled WGS sequence"/>
</dbReference>
<dbReference type="InterPro" id="IPR002017">
    <property type="entry name" value="Spectrin_repeat"/>
</dbReference>
<protein>
    <recommendedName>
        <fullName evidence="14">Spectrin beta chain</fullName>
    </recommendedName>
</protein>
<dbReference type="Gene3D" id="2.30.29.30">
    <property type="entry name" value="Pleckstrin-homology domain (PH domain)/Phosphotyrosine-binding domain (PTB)"/>
    <property type="match status" value="1"/>
</dbReference>
<dbReference type="FunFam" id="1.20.58.60:FF:000135">
    <property type="entry name" value="Spectrin beta chain, non-erythrocytic"/>
    <property type="match status" value="1"/>
</dbReference>
<dbReference type="InterPro" id="IPR018159">
    <property type="entry name" value="Spectrin/alpha-actinin"/>
</dbReference>
<feature type="coiled-coil region" evidence="8">
    <location>
        <begin position="982"/>
        <end position="1085"/>
    </location>
</feature>
<dbReference type="Pfam" id="PF00307">
    <property type="entry name" value="CH"/>
    <property type="match status" value="2"/>
</dbReference>
<dbReference type="GO" id="GO:0051693">
    <property type="term" value="P:actin filament capping"/>
    <property type="evidence" value="ECO:0007669"/>
    <property type="project" value="UniProtKB-KW"/>
</dbReference>
<dbReference type="GO" id="GO:0003779">
    <property type="term" value="F:actin binding"/>
    <property type="evidence" value="ECO:0007669"/>
    <property type="project" value="UniProtKB-KW"/>
</dbReference>
<gene>
    <name evidence="12" type="ORF">GDO81_015201</name>
</gene>
<dbReference type="PROSITE" id="PS50003">
    <property type="entry name" value="PH_DOMAIN"/>
    <property type="match status" value="1"/>
</dbReference>
<feature type="coiled-coil region" evidence="8">
    <location>
        <begin position="2914"/>
        <end position="2984"/>
    </location>
</feature>
<keyword evidence="13" id="KW-1185">Reference proteome</keyword>
<evidence type="ECO:0000256" key="4">
    <source>
        <dbReference type="ARBA" id="ARBA00022490"/>
    </source>
</evidence>
<feature type="domain" description="PH" evidence="10">
    <location>
        <begin position="3533"/>
        <end position="3630"/>
    </location>
</feature>
<dbReference type="Gene3D" id="1.10.418.10">
    <property type="entry name" value="Calponin-like domain"/>
    <property type="match status" value="2"/>
</dbReference>
<name>A0AAV7ASB8_ENGPU</name>
<keyword evidence="5" id="KW-0677">Repeat</keyword>
<dbReference type="GO" id="GO:0016020">
    <property type="term" value="C:membrane"/>
    <property type="evidence" value="ECO:0007669"/>
    <property type="project" value="UniProtKB-ARBA"/>
</dbReference>
<evidence type="ECO:0000256" key="6">
    <source>
        <dbReference type="ARBA" id="ARBA00023203"/>
    </source>
</evidence>
<keyword evidence="3" id="KW-0117">Actin capping</keyword>
<feature type="region of interest" description="Disordered" evidence="9">
    <location>
        <begin position="2414"/>
        <end position="2439"/>
    </location>
</feature>
<organism evidence="12 13">
    <name type="scientific">Engystomops pustulosus</name>
    <name type="common">Tungara frog</name>
    <name type="synonym">Physalaemus pustulosus</name>
    <dbReference type="NCBI Taxonomy" id="76066"/>
    <lineage>
        <taxon>Eukaryota</taxon>
        <taxon>Metazoa</taxon>
        <taxon>Chordata</taxon>
        <taxon>Craniata</taxon>
        <taxon>Vertebrata</taxon>
        <taxon>Euteleostomi</taxon>
        <taxon>Amphibia</taxon>
        <taxon>Batrachia</taxon>
        <taxon>Anura</taxon>
        <taxon>Neobatrachia</taxon>
        <taxon>Hyloidea</taxon>
        <taxon>Leptodactylidae</taxon>
        <taxon>Leiuperinae</taxon>
        <taxon>Engystomops</taxon>
    </lineage>
</organism>
<evidence type="ECO:0000256" key="5">
    <source>
        <dbReference type="ARBA" id="ARBA00022737"/>
    </source>
</evidence>
<feature type="coiled-coil region" evidence="8">
    <location>
        <begin position="1400"/>
        <end position="1453"/>
    </location>
</feature>
<dbReference type="FunFam" id="1.10.418.10:FF:000001">
    <property type="entry name" value="Actinin alpha 1"/>
    <property type="match status" value="1"/>
</dbReference>
<dbReference type="GO" id="GO:0005856">
    <property type="term" value="C:cytoskeleton"/>
    <property type="evidence" value="ECO:0007669"/>
    <property type="project" value="UniProtKB-SubCell"/>
</dbReference>
<evidence type="ECO:0000259" key="10">
    <source>
        <dbReference type="PROSITE" id="PS50003"/>
    </source>
</evidence>
<sequence>MRARGGTQSPLSGHSGFCPRTAFMRQALRDPPRIPGSPEHDMLVYLVYVRRQEEREVVDRGSIPIEDIYIDLRDGLYLLRLLEFISGEQLPKPARGKMRVHFLENNSKALTFLKSKVPVKLIGPENIVDGDRTLILGLIWIIILRFQISSITLDTDEFGASAAKASAKEALLIWCQIKTAPYSNVDVQDFSGSWRDGLAFNALIHAHRPDLIDYQSLRASQPLYNLNNAFNVADSRLGISKLLDAEDVVIPHPDERSIMTYVSLYYHYFSKMKQGQTGQKRIGNIMSLVLEIQNLKSQYEAMVTDLLRWIQQKVVEMNDRHFPNSINGMLQLLANFKTYRTVEKPAKYHEKGLIEAHFFNIRTKIQANNLRPYFPPDGKSLGDIEKYWTILEKSEYEREKALQKEMLRLERLEQLAQMFHKKAYLRESYLQEMRQVIERQDFQPNNITQVLAATKKLEAIEADVLPREQRFTTLAEMCAVLERENYHNKAAISTKQEELSRGWSGLLRLLRAHKQLLEDKQQILVLLRDTDSVVEELKAMQDLIGSKELGKHLPEVDYFLQEHNLIESQIMSYGESVRHILARAEDIPKSERGYGDLLQTKVKNLQQLYQNLVSLSKSRRLRLEELLKLYQFFQDCGEEEAWIYEKWQVLRLADPGRDLSHINSSIAKQEALEAEILSHQSILAKVVRNGKELCQLTYTDQVAIQKMIDNIQKQWLELQEEVKRSKHRLEVAALIKQYFADASEAESWLKEHLPLLTSEDYGKDESSAEAILQRHLRLEKEIVAYSMEVRRLGDQAQTVAGKAPLIQEKKPVIIMITQERNKPQKRDYLTSRSPETEESKQETPNKIRIVQEEIEASYENLQLLAKRRKKALEEMIRLYQFYSACGEFQSWMDDKEKIFQTFQPNQDNVEVMQQKYENLLTDLAAGKARLDEINNVANELASTAPDKRNQILDRLRTIGNSWDRLEVLKEEKGAELIGLADVKTFLQNCENMEALIQEKRQELIGSEPSGNLESEERQLKAHERDIDVLERKIAYLKSMEESMRHTNPQESLAIRKQIEQMEMLLGQLKEEAQLKKDKLQKAKDQKVFLQDSHRQMLWIQDIKEKLRSDEMGNDVTSAEQLLRDHQYLLKEIEGQRERIIELQQMGKTVFESSNSPEVRHSLVNLVGGYNELSDLWIERRKKLEEGLELQQFVREAESINAAISSHEAFLRVNDLGDQLDTVQSLLNRHKQFEKVLAALNNRVTGLQTNGDSLVAKDHFASPLIKRTVFDTQKRYETLDRKSDDRQKQLLNSLRLQEFNRDATELLVWMDEKYKIALDESYRDPTNILRKLKWHEAAEREMEANQVRFEDLVKVGQQLLREDHYDKASIQAKLLEVTNKWENLKKKMADRGDKLRQAGQQEQLMELLQDAKVKIEKIEKVLQSPQSGHDLRTSRDLLKEHHQLENESRELADKMNSIVSRAQKMATNHFNSQGIMDETSKYLRRFESLQDPLTRRGEFLQAKVNQYEFYHYFDLEMTWIAEKMPIASSSNFGKSLDAAQSLLQKHKELQAEVNAHKQQLRRVLEMGSSLITSGHPESRNISDKNQKLQAAWGELELACEKRMRGLHDSVSFHKFLLDVTDMETWIGEKLPLANSNDYGREETATLKMMKKHKDLQQEIELYQDLASKLGTSEKNLSSLAYDEVDAPVQKVQSQMKDLQDSASVRWGKLEEALALHEYIRESGDLQEWINQQRQLASSEDYGNDYEHVLQLQAKFDTFQHQMETAGQRMAGCQRLADSLLDRGHSDSMQIIQKQKELRASWEELQQLTKQRGKRLEDAEAVHKCFWDLKEALSQIEEKSKSIPDDIAKDLSGVQSQLRKHKALEHELSGNEQQLQELVDATDDTLQRCSGEQNLGLQQKQLEVVEKWEETKNKVEKRRTDLEVACKLYLFLATVRDYFSWAAEITREMNAEEIIRGVLASSERLKAHQDLRQNMDAHQETYNKTLTFGQSLLREGEIPSEQLIEKLQALVDKNEKLYQEWEMRRKLLEQVHQEQVFYRDIDNMEKILNAQEVRLKSSDLGESAGEIEQLIKKHEAFEKLLLSQDEKVISLQDQATKLLEDNRRLDTGPIQYKLNSVIDRRRKVKALSEARREELTTALLLALFNQNLTEAQYWINERMQMLDDDQPGSTDIQSKLKLLQKHQVFEAEILAHEKTIQDITEMGKSLLSQQHPKSVDIRQKNRLLLEEWEKLKKAVAARGKMLEDKRDLLEFLQKVDQVEAWIREKEVMINVGDVGKDYEHCLQLTKKLNEFRGAGSGEVTVDDAHIKAINALATKLERQNLEEMKTINQRKKQLNDKWNSFHGDLNKYRTALEGALEIHALIREIDNINERMSEKSALMQALDYGKDVEGVANLIRRHEETIRDINVIHSQKESLHKEANRLSQRNSSMSERLTSKEKEMTDNWQKLQLQAAQRKEKLDASYHLQRFNADIREIMNWMQKLQALMEGAGLPKTMGDVQAGIEEHQERKSEIEARTERFSSVKSSGQKLCNSGHYAADEIRLVLSNAEEAWDMLIKSWKEHNVKLCQARDLQTFFSIVDQNESWLNNKEAFLANEDLGDSVTTVESLQNKHEKFQQALDAQMGKIDEMEAFAKKLLEDQHYDSENIANKCQAVLERKRKLLNLSESRKEKLEESRQLQKFLKSSYEMGAWMLEKSSIATDDSWNDLSNLQSKLQKHQTFEAEIKANRNRLDSTKADGEKMLHANHYAPDIIQTRLDEMEELWTELLEKCTVKANKLQAAYKALQFQRSLEDIEKWLDQVEGRLDSANKGKDLMTLEKLGELEEDISSHGEILQVLADKTREFRQEGHFLVDEIEDRVRILIHRYKNLSEPLQECRAALEGRKLLDQFFRDIDDELSWIEDKMPLASSKECGQSLTTAQALLEKHQNLENEISSREALTKAVMGTGRKLVRGNHFASQEIDNRLHQLEVAAETLKAEAERRRKRLTQACEAQQFLTELLEAEAWMAERGIIIKSSDSGKNEESTQALLRKLDATIRDLEGFSPRISKLKDTGKNLESDNENPESSVVIPKLQSVLGEYRSLLEKAELRRGQLQEQYQLFQYLKEADTIEAWLLSKKTTAESDDLGQDLEGIKVLEKQFENFVKEIETLGKSKVLSLNELASGLLKESHSQAEGIKRKTEEVHRTWDALCRSIENRAKILGKAHQVHHFDHEVDELLSWIQEKEVMMNTDDYGYDLLGVQALLNQHEGFELHPPVQKNVAERLEDVAKSWGSLIAQSQDRKEKLTEAERVQLYFGDCSELLVWARDIHALMVSEELANDVAGAEQLIKRHEEYKREIDRHWGKYEELQRMGKPLLEKEHFMSFEISEKVHELSELMGLVSDTWKRRKEIYEENLEIQLLCRDLEQANGWLNSKEPYLLDSNYGDSVPHVEDLMKKQEEFEKMLAAQEEKFEMLKRKTKREQKMFRPIDLEEKEQRKPEQFIRVPSLKRKPSDRRVFPQRLGSARGSGLSSRPLTETINITQQKSADNSTGLLDNLNKTIYIHVFLQANPSGFWHNYFITLRGQIMNFYDKKRDEAKNETAMPSANMVGAVCERIDDPKEKANTFSVRTMDGSEYIFSAPTVTKMEIWIQAIEGKT</sequence>
<comment type="caution">
    <text evidence="12">The sequence shown here is derived from an EMBL/GenBank/DDBJ whole genome shotgun (WGS) entry which is preliminary data.</text>
</comment>
<comment type="similarity">
    <text evidence="2">Belongs to the spectrin family.</text>
</comment>
<dbReference type="FunFam" id="1.20.58.60:FF:000191">
    <property type="entry name" value="Spectrin, beta, non-erythrocytic 5"/>
    <property type="match status" value="1"/>
</dbReference>
<feature type="domain" description="Calponin-homology (CH)" evidence="11">
    <location>
        <begin position="36"/>
        <end position="147"/>
    </location>
</feature>
<feature type="domain" description="Calponin-homology (CH)" evidence="11">
    <location>
        <begin position="165"/>
        <end position="270"/>
    </location>
</feature>
<dbReference type="InterPro" id="IPR001715">
    <property type="entry name" value="CH_dom"/>
</dbReference>
<evidence type="ECO:0000256" key="8">
    <source>
        <dbReference type="SAM" id="Coils"/>
    </source>
</evidence>
<keyword evidence="7" id="KW-0206">Cytoskeleton</keyword>
<evidence type="ECO:0000256" key="1">
    <source>
        <dbReference type="ARBA" id="ARBA00004245"/>
    </source>
</evidence>
<dbReference type="EMBL" id="WNYA01000007">
    <property type="protein sequence ID" value="KAG8560968.1"/>
    <property type="molecule type" value="Genomic_DNA"/>
</dbReference>
<evidence type="ECO:0008006" key="14">
    <source>
        <dbReference type="Google" id="ProtNLM"/>
    </source>
</evidence>
<dbReference type="FunFam" id="1.20.58.60:FF:000145">
    <property type="entry name" value="Spectrin beta chain, non-erythrocytic"/>
    <property type="match status" value="1"/>
</dbReference>
<dbReference type="Pfam" id="PF00169">
    <property type="entry name" value="PH"/>
    <property type="match status" value="1"/>
</dbReference>
<dbReference type="InterPro" id="IPR036872">
    <property type="entry name" value="CH_dom_sf"/>
</dbReference>
<feature type="coiled-coil region" evidence="8">
    <location>
        <begin position="3424"/>
        <end position="3458"/>
    </location>
</feature>
<proteinExistence type="inferred from homology"/>
<dbReference type="SUPFAM" id="SSF46966">
    <property type="entry name" value="Spectrin repeat"/>
    <property type="match status" value="22"/>
</dbReference>
<feature type="region of interest" description="Disordered" evidence="9">
    <location>
        <begin position="823"/>
        <end position="844"/>
    </location>
</feature>
<comment type="subcellular location">
    <subcellularLocation>
        <location evidence="1">Cytoplasm</location>
        <location evidence="1">Cytoskeleton</location>
    </subcellularLocation>
</comment>
<dbReference type="InterPro" id="IPR001589">
    <property type="entry name" value="Actinin_actin-bd_CS"/>
</dbReference>
<dbReference type="InterPro" id="IPR001849">
    <property type="entry name" value="PH_domain"/>
</dbReference>
<dbReference type="InterPro" id="IPR011993">
    <property type="entry name" value="PH-like_dom_sf"/>
</dbReference>
<keyword evidence="6" id="KW-0009">Actin-binding</keyword>
<dbReference type="FunFam" id="1.10.418.10:FF:000089">
    <property type="entry name" value="Spectrin beta chain"/>
    <property type="match status" value="1"/>
</dbReference>
<feature type="coiled-coil region" evidence="8">
    <location>
        <begin position="1538"/>
        <end position="1565"/>
    </location>
</feature>
<dbReference type="Pfam" id="PF00435">
    <property type="entry name" value="Spectrin"/>
    <property type="match status" value="29"/>
</dbReference>
<dbReference type="PROSITE" id="PS50021">
    <property type="entry name" value="CH"/>
    <property type="match status" value="2"/>
</dbReference>
<evidence type="ECO:0000259" key="11">
    <source>
        <dbReference type="PROSITE" id="PS50021"/>
    </source>
</evidence>
<dbReference type="Gene3D" id="1.20.58.60">
    <property type="match status" value="21"/>
</dbReference>
<dbReference type="SUPFAM" id="SSF47576">
    <property type="entry name" value="Calponin-homology domain, CH-domain"/>
    <property type="match status" value="1"/>
</dbReference>
<accession>A0AAV7ASB8</accession>
<dbReference type="SMART" id="SM00033">
    <property type="entry name" value="CH"/>
    <property type="match status" value="2"/>
</dbReference>
<dbReference type="PANTHER" id="PTHR11915">
    <property type="entry name" value="SPECTRIN/FILAMIN RELATED CYTOSKELETAL PROTEIN"/>
    <property type="match status" value="1"/>
</dbReference>
<feature type="compositionally biased region" description="Polar residues" evidence="9">
    <location>
        <begin position="2419"/>
        <end position="2430"/>
    </location>
</feature>
<dbReference type="CDD" id="cd00176">
    <property type="entry name" value="SPEC"/>
    <property type="match status" value="16"/>
</dbReference>
<evidence type="ECO:0000256" key="7">
    <source>
        <dbReference type="ARBA" id="ARBA00023212"/>
    </source>
</evidence>
<keyword evidence="4" id="KW-0963">Cytoplasm</keyword>
<evidence type="ECO:0000256" key="3">
    <source>
        <dbReference type="ARBA" id="ARBA00022467"/>
    </source>
</evidence>
<feature type="coiled-coil region" evidence="8">
    <location>
        <begin position="1222"/>
        <end position="1249"/>
    </location>
</feature>